<reference evidence="2" key="1">
    <citation type="submission" date="2017-07" db="EMBL/GenBank/DDBJ databases">
        <title>Taro Niue Genome Assembly and Annotation.</title>
        <authorList>
            <person name="Atibalentja N."/>
            <person name="Keating K."/>
            <person name="Fields C.J."/>
        </authorList>
    </citation>
    <scope>NUCLEOTIDE SEQUENCE</scope>
    <source>
        <strain evidence="2">Niue_2</strain>
        <tissue evidence="2">Leaf</tissue>
    </source>
</reference>
<feature type="compositionally biased region" description="Polar residues" evidence="1">
    <location>
        <begin position="35"/>
        <end position="49"/>
    </location>
</feature>
<dbReference type="EMBL" id="NMUH01002474">
    <property type="protein sequence ID" value="MQM00200.1"/>
    <property type="molecule type" value="Genomic_DNA"/>
</dbReference>
<keyword evidence="3" id="KW-1185">Reference proteome</keyword>
<feature type="compositionally biased region" description="Basic and acidic residues" evidence="1">
    <location>
        <begin position="136"/>
        <end position="154"/>
    </location>
</feature>
<sequence>MAEYENVGYQEDIYDEMYDSMEPLPQLPNAPHARPSTSHVHAVDTQSPHLSPRHVTRNASTSIDLSQLVDLLQNLQPSQLQEVQTALKGKSIPKSIQSLHSNAGVFYEPTHDLTPHFIAGALEDEERGLRTRSKERKGLKQGDESDGDYHTHEEGNEDDVQE</sequence>
<evidence type="ECO:0000313" key="2">
    <source>
        <dbReference type="EMBL" id="MQM00200.1"/>
    </source>
</evidence>
<gene>
    <name evidence="2" type="ORF">Taro_032936</name>
</gene>
<proteinExistence type="predicted"/>
<dbReference type="Proteomes" id="UP000652761">
    <property type="component" value="Unassembled WGS sequence"/>
</dbReference>
<organism evidence="2 3">
    <name type="scientific">Colocasia esculenta</name>
    <name type="common">Wild taro</name>
    <name type="synonym">Arum esculentum</name>
    <dbReference type="NCBI Taxonomy" id="4460"/>
    <lineage>
        <taxon>Eukaryota</taxon>
        <taxon>Viridiplantae</taxon>
        <taxon>Streptophyta</taxon>
        <taxon>Embryophyta</taxon>
        <taxon>Tracheophyta</taxon>
        <taxon>Spermatophyta</taxon>
        <taxon>Magnoliopsida</taxon>
        <taxon>Liliopsida</taxon>
        <taxon>Araceae</taxon>
        <taxon>Aroideae</taxon>
        <taxon>Colocasieae</taxon>
        <taxon>Colocasia</taxon>
    </lineage>
</organism>
<dbReference type="AlphaFoldDB" id="A0A843WAY2"/>
<feature type="region of interest" description="Disordered" evidence="1">
    <location>
        <begin position="122"/>
        <end position="162"/>
    </location>
</feature>
<name>A0A843WAY2_COLES</name>
<accession>A0A843WAY2</accession>
<feature type="region of interest" description="Disordered" evidence="1">
    <location>
        <begin position="21"/>
        <end position="54"/>
    </location>
</feature>
<evidence type="ECO:0000256" key="1">
    <source>
        <dbReference type="SAM" id="MobiDB-lite"/>
    </source>
</evidence>
<comment type="caution">
    <text evidence="2">The sequence shown here is derived from an EMBL/GenBank/DDBJ whole genome shotgun (WGS) entry which is preliminary data.</text>
</comment>
<protein>
    <submittedName>
        <fullName evidence="2">Uncharacterized protein</fullName>
    </submittedName>
</protein>
<evidence type="ECO:0000313" key="3">
    <source>
        <dbReference type="Proteomes" id="UP000652761"/>
    </source>
</evidence>